<organism evidence="2 3">
    <name type="scientific">Pantoea phage vB_PagM_LIET2</name>
    <dbReference type="NCBI Taxonomy" id="2508071"/>
    <lineage>
        <taxon>Viruses</taxon>
        <taxon>Duplodnaviria</taxon>
        <taxon>Heunggongvirae</taxon>
        <taxon>Uroviricota</taxon>
        <taxon>Caudoviricetes</taxon>
        <taxon>Lietduovirus</taxon>
        <taxon>Lietduovirus LIET2</taxon>
    </lineage>
</organism>
<gene>
    <name evidence="2" type="ORF">LIET2_gp077</name>
</gene>
<sequence length="105" mass="11167">MAAAKPQETIIIENVSRRLHIIAGVYLAPTQAQSFPAEVLNNGGVKIAFDLNELKLGEEIKNPITDEKEAEKELERRAAERAGKGGQMAKTDASGAPAAKVNAGK</sequence>
<evidence type="ECO:0000256" key="1">
    <source>
        <dbReference type="SAM" id="MobiDB-lite"/>
    </source>
</evidence>
<evidence type="ECO:0000313" key="2">
    <source>
        <dbReference type="EMBL" id="QAX92329.1"/>
    </source>
</evidence>
<name>A0A411AW69_9CAUD</name>
<feature type="region of interest" description="Disordered" evidence="1">
    <location>
        <begin position="65"/>
        <end position="105"/>
    </location>
</feature>
<accession>A0A411AW69</accession>
<proteinExistence type="predicted"/>
<keyword evidence="3" id="KW-1185">Reference proteome</keyword>
<evidence type="ECO:0000313" key="3">
    <source>
        <dbReference type="Proteomes" id="UP000289486"/>
    </source>
</evidence>
<dbReference type="EMBL" id="MK388689">
    <property type="protein sequence ID" value="QAX92329.1"/>
    <property type="molecule type" value="Genomic_DNA"/>
</dbReference>
<feature type="compositionally biased region" description="Basic and acidic residues" evidence="1">
    <location>
        <begin position="65"/>
        <end position="83"/>
    </location>
</feature>
<dbReference type="Proteomes" id="UP000289486">
    <property type="component" value="Segment"/>
</dbReference>
<reference evidence="2 3" key="1">
    <citation type="submission" date="2019-01" db="EMBL/GenBank/DDBJ databases">
        <title>Complete genome sequence of Pantoea phage vB_PagM_LIET2.</title>
        <authorList>
            <person name="Truncaite L."/>
            <person name="Simoliuniene M."/>
            <person name="Kazlauskas D."/>
            <person name="Meskys R."/>
            <person name="Simoliunas E."/>
        </authorList>
    </citation>
    <scope>NUCLEOTIDE SEQUENCE [LARGE SCALE GENOMIC DNA]</scope>
</reference>
<protein>
    <submittedName>
        <fullName evidence="2">Uncharacterized protein</fullName>
    </submittedName>
</protein>